<comment type="similarity">
    <text evidence="2">Belongs to the type II (or gamma) interferon family.</text>
</comment>
<evidence type="ECO:0000256" key="6">
    <source>
        <dbReference type="SAM" id="MobiDB-lite"/>
    </source>
</evidence>
<dbReference type="InterPro" id="IPR002069">
    <property type="entry name" value="Interferon_gamma"/>
</dbReference>
<comment type="caution">
    <text evidence="7">The sequence shown here is derived from an EMBL/GenBank/DDBJ whole genome shotgun (WGS) entry which is preliminary data.</text>
</comment>
<dbReference type="Proteomes" id="UP000327493">
    <property type="component" value="Chromosome 23"/>
</dbReference>
<reference evidence="7 8" key="1">
    <citation type="submission" date="2019-08" db="EMBL/GenBank/DDBJ databases">
        <title>A chromosome-level genome assembly, high-density linkage maps, and genome scans reveal the genomic architecture of hybrid incompatibilities underlying speciation via character displacement in darters (Percidae: Etheostominae).</title>
        <authorList>
            <person name="Moran R.L."/>
            <person name="Catchen J.M."/>
            <person name="Fuller R.C."/>
        </authorList>
    </citation>
    <scope>NUCLEOTIDE SEQUENCE [LARGE SCALE GENOMIC DNA]</scope>
    <source>
        <strain evidence="7">EspeVRDwgs_2016</strain>
        <tissue evidence="7">Muscle</tissue>
    </source>
</reference>
<evidence type="ECO:0008006" key="9">
    <source>
        <dbReference type="Google" id="ProtNLM"/>
    </source>
</evidence>
<dbReference type="SUPFAM" id="SSF47266">
    <property type="entry name" value="4-helical cytokines"/>
    <property type="match status" value="1"/>
</dbReference>
<evidence type="ECO:0000256" key="2">
    <source>
        <dbReference type="ARBA" id="ARBA00007566"/>
    </source>
</evidence>
<name>A0A5J5CIS2_9PERO</name>
<organism evidence="7 8">
    <name type="scientific">Etheostoma spectabile</name>
    <name type="common">orangethroat darter</name>
    <dbReference type="NCBI Taxonomy" id="54343"/>
    <lineage>
        <taxon>Eukaryota</taxon>
        <taxon>Metazoa</taxon>
        <taxon>Chordata</taxon>
        <taxon>Craniata</taxon>
        <taxon>Vertebrata</taxon>
        <taxon>Euteleostomi</taxon>
        <taxon>Actinopterygii</taxon>
        <taxon>Neopterygii</taxon>
        <taxon>Teleostei</taxon>
        <taxon>Neoteleostei</taxon>
        <taxon>Acanthomorphata</taxon>
        <taxon>Eupercaria</taxon>
        <taxon>Perciformes</taxon>
        <taxon>Percoidei</taxon>
        <taxon>Percidae</taxon>
        <taxon>Etheostomatinae</taxon>
        <taxon>Etheostoma</taxon>
    </lineage>
</organism>
<sequence>EIQGKTHTVRQVSIQACTRPRHRSIRDSNRRSHTYKASTGLGFKPAAILSRATMVATARAVVCLSFWLSVVQVRGSYIPPMMNKTIQDLLRHYSISPKERFNGKPVFSKEPLTGKMEGKRVLMGGILDTYEKLIGQMLKQQPTPAPQTAGSNERLTPANPPAGAGTASDGSVRWGLNYILQRVQALRKNYYQEQKTLLQKLKALDEIQLNNRVVQSKALWELPWLYEEASSLNDTIKLERRMRRRRRRQARKVKTRLTA</sequence>
<dbReference type="GO" id="GO:0005133">
    <property type="term" value="F:type II interferon receptor binding"/>
    <property type="evidence" value="ECO:0007669"/>
    <property type="project" value="InterPro"/>
</dbReference>
<keyword evidence="3" id="KW-0202">Cytokine</keyword>
<dbReference type="GO" id="GO:0006955">
    <property type="term" value="P:immune response"/>
    <property type="evidence" value="ECO:0007669"/>
    <property type="project" value="InterPro"/>
</dbReference>
<proteinExistence type="inferred from homology"/>
<dbReference type="PANTHER" id="PTHR11419:SF0">
    <property type="entry name" value="INTERFERON GAMMA"/>
    <property type="match status" value="1"/>
</dbReference>
<keyword evidence="5" id="KW-0325">Glycoprotein</keyword>
<evidence type="ECO:0000256" key="1">
    <source>
        <dbReference type="ARBA" id="ARBA00004613"/>
    </source>
</evidence>
<dbReference type="GO" id="GO:0005615">
    <property type="term" value="C:extracellular space"/>
    <property type="evidence" value="ECO:0007669"/>
    <property type="project" value="UniProtKB-KW"/>
</dbReference>
<keyword evidence="8" id="KW-1185">Reference proteome</keyword>
<dbReference type="PANTHER" id="PTHR11419">
    <property type="entry name" value="INTERFERON GAMMA"/>
    <property type="match status" value="1"/>
</dbReference>
<feature type="non-terminal residue" evidence="7">
    <location>
        <position position="1"/>
    </location>
</feature>
<evidence type="ECO:0000313" key="8">
    <source>
        <dbReference type="Proteomes" id="UP000327493"/>
    </source>
</evidence>
<comment type="subcellular location">
    <subcellularLocation>
        <location evidence="1">Secreted</location>
    </subcellularLocation>
</comment>
<evidence type="ECO:0000256" key="5">
    <source>
        <dbReference type="ARBA" id="ARBA00023180"/>
    </source>
</evidence>
<evidence type="ECO:0000256" key="4">
    <source>
        <dbReference type="ARBA" id="ARBA00022525"/>
    </source>
</evidence>
<protein>
    <recommendedName>
        <fullName evidence="9">Interferon gamma</fullName>
    </recommendedName>
</protein>
<evidence type="ECO:0000256" key="3">
    <source>
        <dbReference type="ARBA" id="ARBA00022514"/>
    </source>
</evidence>
<evidence type="ECO:0000313" key="7">
    <source>
        <dbReference type="EMBL" id="KAA8580091.1"/>
    </source>
</evidence>
<dbReference type="AlphaFoldDB" id="A0A5J5CIS2"/>
<dbReference type="Gene3D" id="1.20.1250.10">
    <property type="match status" value="1"/>
</dbReference>
<keyword evidence="4" id="KW-0964">Secreted</keyword>
<feature type="region of interest" description="Disordered" evidence="6">
    <location>
        <begin position="140"/>
        <end position="168"/>
    </location>
</feature>
<accession>A0A5J5CIS2</accession>
<gene>
    <name evidence="7" type="ORF">FQN60_005626</name>
</gene>
<dbReference type="EMBL" id="VOFY01000023">
    <property type="protein sequence ID" value="KAA8580091.1"/>
    <property type="molecule type" value="Genomic_DNA"/>
</dbReference>
<dbReference type="GO" id="GO:0005125">
    <property type="term" value="F:cytokine activity"/>
    <property type="evidence" value="ECO:0007669"/>
    <property type="project" value="UniProtKB-KW"/>
</dbReference>
<feature type="compositionally biased region" description="Polar residues" evidence="6">
    <location>
        <begin position="140"/>
        <end position="154"/>
    </location>
</feature>
<dbReference type="InterPro" id="IPR009079">
    <property type="entry name" value="4_helix_cytokine-like_core"/>
</dbReference>